<dbReference type="Gene3D" id="2.50.20.10">
    <property type="entry name" value="Lipoprotein localisation LolA/LolB/LppX"/>
    <property type="match status" value="1"/>
</dbReference>
<comment type="caution">
    <text evidence="7">The sequence shown here is derived from an EMBL/GenBank/DDBJ whole genome shotgun (WGS) entry which is preliminary data.</text>
</comment>
<reference evidence="7" key="1">
    <citation type="journal article" date="2015" name="Nature">
        <title>Complex archaea that bridge the gap between prokaryotes and eukaryotes.</title>
        <authorList>
            <person name="Spang A."/>
            <person name="Saw J.H."/>
            <person name="Jorgensen S.L."/>
            <person name="Zaremba-Niedzwiedzka K."/>
            <person name="Martijn J."/>
            <person name="Lind A.E."/>
            <person name="van Eijk R."/>
            <person name="Schleper C."/>
            <person name="Guy L."/>
            <person name="Ettema T.J."/>
        </authorList>
    </citation>
    <scope>NUCLEOTIDE SEQUENCE</scope>
</reference>
<dbReference type="InterPro" id="IPR029046">
    <property type="entry name" value="LolA/LolB/LppX"/>
</dbReference>
<dbReference type="GO" id="GO:0015031">
    <property type="term" value="P:protein transport"/>
    <property type="evidence" value="ECO:0007669"/>
    <property type="project" value="UniProtKB-KW"/>
</dbReference>
<keyword evidence="3" id="KW-0813">Transport</keyword>
<keyword evidence="5" id="KW-0472">Membrane</keyword>
<protein>
    <recommendedName>
        <fullName evidence="8">Outer-membrane lipoprotein LolB</fullName>
    </recommendedName>
</protein>
<comment type="subunit">
    <text evidence="2">Monomer.</text>
</comment>
<organism evidence="7">
    <name type="scientific">marine sediment metagenome</name>
    <dbReference type="NCBI Taxonomy" id="412755"/>
    <lineage>
        <taxon>unclassified sequences</taxon>
        <taxon>metagenomes</taxon>
        <taxon>ecological metagenomes</taxon>
    </lineage>
</organism>
<evidence type="ECO:0008006" key="8">
    <source>
        <dbReference type="Google" id="ProtNLM"/>
    </source>
</evidence>
<gene>
    <name evidence="7" type="ORF">LCGC14_0631050</name>
</gene>
<sequence length="199" mass="22539">MRSTFILVLLLSLTACAPLWQQRPASDPELLWQLRHQALVDLDQWQLQGRTAITQGKEGWNAGLRWQENHGAYQIKIEGPFSQGGITLEGNASKAILTMVDGQTISAADPEILIQKALGIQLPVSALRDWVRGIPYSPINIDKLDLDDKGQITHLIQQGWDISFLKYMPFDGYSVPSKIFIKNQDLSLRLIVTRWRHLE</sequence>
<evidence type="ECO:0000256" key="5">
    <source>
        <dbReference type="ARBA" id="ARBA00023136"/>
    </source>
</evidence>
<proteinExistence type="inferred from homology"/>
<evidence type="ECO:0000256" key="3">
    <source>
        <dbReference type="ARBA" id="ARBA00022448"/>
    </source>
</evidence>
<dbReference type="CDD" id="cd16326">
    <property type="entry name" value="LolB"/>
    <property type="match status" value="1"/>
</dbReference>
<dbReference type="AlphaFoldDB" id="A0A0F9R1W5"/>
<evidence type="ECO:0000313" key="7">
    <source>
        <dbReference type="EMBL" id="KKN50615.1"/>
    </source>
</evidence>
<keyword evidence="6" id="KW-0143">Chaperone</keyword>
<dbReference type="SUPFAM" id="SSF89392">
    <property type="entry name" value="Prokaryotic lipoproteins and lipoprotein localization factors"/>
    <property type="match status" value="1"/>
</dbReference>
<accession>A0A0F9R1W5</accession>
<evidence type="ECO:0000256" key="2">
    <source>
        <dbReference type="ARBA" id="ARBA00011245"/>
    </source>
</evidence>
<comment type="subcellular location">
    <subcellularLocation>
        <location evidence="1">Cell outer membrane</location>
    </subcellularLocation>
</comment>
<evidence type="ECO:0000256" key="1">
    <source>
        <dbReference type="ARBA" id="ARBA00004442"/>
    </source>
</evidence>
<dbReference type="Pfam" id="PF03550">
    <property type="entry name" value="LolB"/>
    <property type="match status" value="1"/>
</dbReference>
<evidence type="ECO:0000256" key="4">
    <source>
        <dbReference type="ARBA" id="ARBA00022927"/>
    </source>
</evidence>
<evidence type="ECO:0000256" key="6">
    <source>
        <dbReference type="ARBA" id="ARBA00023186"/>
    </source>
</evidence>
<dbReference type="NCBIfam" id="TIGR00548">
    <property type="entry name" value="lolB"/>
    <property type="match status" value="1"/>
</dbReference>
<dbReference type="PROSITE" id="PS51257">
    <property type="entry name" value="PROKAR_LIPOPROTEIN"/>
    <property type="match status" value="1"/>
</dbReference>
<dbReference type="EMBL" id="LAZR01001104">
    <property type="protein sequence ID" value="KKN50615.1"/>
    <property type="molecule type" value="Genomic_DNA"/>
</dbReference>
<dbReference type="HAMAP" id="MF_00233">
    <property type="entry name" value="LolB"/>
    <property type="match status" value="1"/>
</dbReference>
<keyword evidence="4" id="KW-0653">Protein transport</keyword>
<dbReference type="InterPro" id="IPR004565">
    <property type="entry name" value="OM_lipoprot_LolB"/>
</dbReference>
<name>A0A0F9R1W5_9ZZZZ</name>
<dbReference type="GO" id="GO:0009279">
    <property type="term" value="C:cell outer membrane"/>
    <property type="evidence" value="ECO:0007669"/>
    <property type="project" value="UniProtKB-SubCell"/>
</dbReference>